<dbReference type="PANTHER" id="PTHR14212:SF0">
    <property type="entry name" value="U4_U6 SMALL NUCLEAR RIBONUCLEOPROTEIN PRP3"/>
    <property type="match status" value="1"/>
</dbReference>
<evidence type="ECO:0000256" key="1">
    <source>
        <dbReference type="ARBA" id="ARBA00004123"/>
    </source>
</evidence>
<dbReference type="EMBL" id="CAJPVJ010001431">
    <property type="protein sequence ID" value="CAG2164700.1"/>
    <property type="molecule type" value="Genomic_DNA"/>
</dbReference>
<evidence type="ECO:0000259" key="7">
    <source>
        <dbReference type="Pfam" id="PF08572"/>
    </source>
</evidence>
<dbReference type="AlphaFoldDB" id="A0A7R9LL19"/>
<feature type="compositionally biased region" description="Basic and acidic residues" evidence="5">
    <location>
        <begin position="417"/>
        <end position="435"/>
    </location>
</feature>
<evidence type="ECO:0000259" key="6">
    <source>
        <dbReference type="Pfam" id="PF06544"/>
    </source>
</evidence>
<keyword evidence="2" id="KW-0507">mRNA processing</keyword>
<feature type="domain" description="Pre-mRNA-splicing factor 3" evidence="7">
    <location>
        <begin position="213"/>
        <end position="431"/>
    </location>
</feature>
<comment type="subcellular location">
    <subcellularLocation>
        <location evidence="1">Nucleus</location>
    </subcellularLocation>
</comment>
<dbReference type="InterPro" id="IPR010541">
    <property type="entry name" value="Prp3_C"/>
</dbReference>
<dbReference type="Proteomes" id="UP000728032">
    <property type="component" value="Unassembled WGS sequence"/>
</dbReference>
<gene>
    <name evidence="8" type="ORF">ONB1V03_LOCUS4249</name>
</gene>
<feature type="region of interest" description="Disordered" evidence="5">
    <location>
        <begin position="417"/>
        <end position="440"/>
    </location>
</feature>
<dbReference type="GO" id="GO:0046540">
    <property type="term" value="C:U4/U6 x U5 tri-snRNP complex"/>
    <property type="evidence" value="ECO:0007669"/>
    <property type="project" value="InterPro"/>
</dbReference>
<keyword evidence="9" id="KW-1185">Reference proteome</keyword>
<dbReference type="CDD" id="cd24162">
    <property type="entry name" value="Prp3_C"/>
    <property type="match status" value="1"/>
</dbReference>
<sequence length="588" mass="66596">MSQMVGPKKSRFGEQPTLAMDVNNGFNNTSAEDNTSVNSELNASQVSQMMADVRKQIEERKRQMNIGSGVQTPQAVTPMPPPPVVPAQRMSSELDHKTRIAQLTAQIQARLAHRPNITVAAGAAQEYDFNDIPVLFSSNDSYIDSNDNSSGDKAGKPTPLILNSEGRTVDMSGKEVQLITRMPTLKANIRAQKKEQFIKLNQDKQTDDSSEHQFFDSRMGLKSAMRPKKGFKFYEKGTFENLAQKLRTKAQLEKLQKEIASAAKKTGISSAARLALLSSIVPKKQLREDEIPDIEWWDSFVLKDNSYVSCIANESNANEKYDGITHLVEHPIQMKPPAEPTKPVLLPVFLTQKERKKLRRQNRREAWKDKQEKIRIGLEPPPEPKVKMSNMMRVLGQQAVQDPTKVEAHVREQIIKRQKAHEEANASRKLTGDQKKQKKVKKIKEDTSLGVCVSVYRVLNLTNQSKKFKVEANIKQLLMTGVIVLYRNINVIVVEGGPKQQKKFKHLMLERIKWGEEQASKDGTESGEKIENKCFLVWEGTAKSRVFGDVKFKLSPNESFARELFKNHSVEHYWDLAYSMSILDANDI</sequence>
<name>A0A7R9LL19_9ACAR</name>
<evidence type="ECO:0000256" key="3">
    <source>
        <dbReference type="ARBA" id="ARBA00023187"/>
    </source>
</evidence>
<feature type="region of interest" description="Disordered" evidence="5">
    <location>
        <begin position="1"/>
        <end position="44"/>
    </location>
</feature>
<feature type="compositionally biased region" description="Polar residues" evidence="5">
    <location>
        <begin position="24"/>
        <end position="44"/>
    </location>
</feature>
<evidence type="ECO:0000256" key="2">
    <source>
        <dbReference type="ARBA" id="ARBA00022664"/>
    </source>
</evidence>
<reference evidence="8" key="1">
    <citation type="submission" date="2020-11" db="EMBL/GenBank/DDBJ databases">
        <authorList>
            <person name="Tran Van P."/>
        </authorList>
    </citation>
    <scope>NUCLEOTIDE SEQUENCE</scope>
</reference>
<keyword evidence="3" id="KW-0508">mRNA splicing</keyword>
<feature type="domain" description="Small nuclear ribonucleoprotein Prp3 C-terminal" evidence="6">
    <location>
        <begin position="454"/>
        <end position="577"/>
    </location>
</feature>
<dbReference type="InterPro" id="IPR013881">
    <property type="entry name" value="Pre-mRNA_splic_Prp3_dom"/>
</dbReference>
<protein>
    <submittedName>
        <fullName evidence="8">Uncharacterized protein</fullName>
    </submittedName>
</protein>
<dbReference type="OrthoDB" id="10264544at2759"/>
<dbReference type="EMBL" id="OC916256">
    <property type="protein sequence ID" value="CAD7643658.1"/>
    <property type="molecule type" value="Genomic_DNA"/>
</dbReference>
<evidence type="ECO:0000256" key="4">
    <source>
        <dbReference type="ARBA" id="ARBA00023242"/>
    </source>
</evidence>
<accession>A0A7R9LL19</accession>
<organism evidence="8">
    <name type="scientific">Oppiella nova</name>
    <dbReference type="NCBI Taxonomy" id="334625"/>
    <lineage>
        <taxon>Eukaryota</taxon>
        <taxon>Metazoa</taxon>
        <taxon>Ecdysozoa</taxon>
        <taxon>Arthropoda</taxon>
        <taxon>Chelicerata</taxon>
        <taxon>Arachnida</taxon>
        <taxon>Acari</taxon>
        <taxon>Acariformes</taxon>
        <taxon>Sarcoptiformes</taxon>
        <taxon>Oribatida</taxon>
        <taxon>Brachypylina</taxon>
        <taxon>Oppioidea</taxon>
        <taxon>Oppiidae</taxon>
        <taxon>Oppiella</taxon>
    </lineage>
</organism>
<evidence type="ECO:0000313" key="8">
    <source>
        <dbReference type="EMBL" id="CAD7643658.1"/>
    </source>
</evidence>
<evidence type="ECO:0000313" key="9">
    <source>
        <dbReference type="Proteomes" id="UP000728032"/>
    </source>
</evidence>
<keyword evidence="4" id="KW-0539">Nucleus</keyword>
<proteinExistence type="predicted"/>
<dbReference type="Pfam" id="PF06544">
    <property type="entry name" value="Prp3_C"/>
    <property type="match status" value="1"/>
</dbReference>
<evidence type="ECO:0000256" key="5">
    <source>
        <dbReference type="SAM" id="MobiDB-lite"/>
    </source>
</evidence>
<dbReference type="Pfam" id="PF08572">
    <property type="entry name" value="PRP3"/>
    <property type="match status" value="1"/>
</dbReference>
<dbReference type="InterPro" id="IPR027104">
    <property type="entry name" value="Prp3"/>
</dbReference>
<dbReference type="PANTHER" id="PTHR14212">
    <property type="entry name" value="U4/U6-ASSOCIATED RNA SPLICING FACTOR-RELATED"/>
    <property type="match status" value="1"/>
</dbReference>
<dbReference type="GO" id="GO:0000398">
    <property type="term" value="P:mRNA splicing, via spliceosome"/>
    <property type="evidence" value="ECO:0007669"/>
    <property type="project" value="InterPro"/>
</dbReference>